<dbReference type="PANTHER" id="PTHR40254">
    <property type="entry name" value="BLR0577 PROTEIN"/>
    <property type="match status" value="1"/>
</dbReference>
<name>A0A4Y3REH8_9ACTN</name>
<feature type="domain" description="FAD-dependent urate hydroxylase HpyO/Asp monooxygenase CreE-like FAD/NAD(P)-binding" evidence="1">
    <location>
        <begin position="9"/>
        <end position="166"/>
    </location>
</feature>
<accession>A0A4Y3REH8</accession>
<dbReference type="RefSeq" id="WP_141293195.1">
    <property type="nucleotide sequence ID" value="NZ_BJMN01000005.1"/>
</dbReference>
<dbReference type="PANTHER" id="PTHR40254:SF1">
    <property type="entry name" value="BLR0577 PROTEIN"/>
    <property type="match status" value="1"/>
</dbReference>
<dbReference type="AlphaFoldDB" id="A0A4Y3REH8"/>
<evidence type="ECO:0000259" key="1">
    <source>
        <dbReference type="Pfam" id="PF13454"/>
    </source>
</evidence>
<reference evidence="2 3" key="1">
    <citation type="submission" date="2019-06" db="EMBL/GenBank/DDBJ databases">
        <title>Whole genome shotgun sequence of Streptomyces gardneri NBRC 12865.</title>
        <authorList>
            <person name="Hosoyama A."/>
            <person name="Uohara A."/>
            <person name="Ohji S."/>
            <person name="Ichikawa N."/>
        </authorList>
    </citation>
    <scope>NUCLEOTIDE SEQUENCE [LARGE SCALE GENOMIC DNA]</scope>
    <source>
        <strain evidence="2 3">NBRC 12865</strain>
    </source>
</reference>
<proteinExistence type="predicted"/>
<dbReference type="EMBL" id="BJMN01000005">
    <property type="protein sequence ID" value="GEB55117.1"/>
    <property type="molecule type" value="Genomic_DNA"/>
</dbReference>
<dbReference type="InterPro" id="IPR052189">
    <property type="entry name" value="L-asp_N-monooxygenase_NS-form"/>
</dbReference>
<gene>
    <name evidence="2" type="ORF">SGA01_07220</name>
</gene>
<evidence type="ECO:0000313" key="3">
    <source>
        <dbReference type="Proteomes" id="UP000315226"/>
    </source>
</evidence>
<dbReference type="OrthoDB" id="101972at2"/>
<organism evidence="2 3">
    <name type="scientific">Streptomyces gardneri</name>
    <dbReference type="NCBI Taxonomy" id="66892"/>
    <lineage>
        <taxon>Bacteria</taxon>
        <taxon>Bacillati</taxon>
        <taxon>Actinomycetota</taxon>
        <taxon>Actinomycetes</taxon>
        <taxon>Kitasatosporales</taxon>
        <taxon>Streptomycetaceae</taxon>
        <taxon>Streptomyces</taxon>
    </lineage>
</organism>
<dbReference type="Gene3D" id="3.50.50.60">
    <property type="entry name" value="FAD/NAD(P)-binding domain"/>
    <property type="match status" value="1"/>
</dbReference>
<dbReference type="SUPFAM" id="SSF51905">
    <property type="entry name" value="FAD/NAD(P)-binding domain"/>
    <property type="match status" value="1"/>
</dbReference>
<dbReference type="InterPro" id="IPR038732">
    <property type="entry name" value="HpyO/CreE_NAD-binding"/>
</dbReference>
<keyword evidence="3" id="KW-1185">Reference proteome</keyword>
<evidence type="ECO:0000313" key="2">
    <source>
        <dbReference type="EMBL" id="GEB55117.1"/>
    </source>
</evidence>
<comment type="caution">
    <text evidence="2">The sequence shown here is derived from an EMBL/GenBank/DDBJ whole genome shotgun (WGS) entry which is preliminary data.</text>
</comment>
<dbReference type="Proteomes" id="UP000315226">
    <property type="component" value="Unassembled WGS sequence"/>
</dbReference>
<protein>
    <submittedName>
        <fullName evidence="2">FAD-dependent oxidoreductase</fullName>
    </submittedName>
</protein>
<dbReference type="Pfam" id="PF13454">
    <property type="entry name" value="NAD_binding_9"/>
    <property type="match status" value="1"/>
</dbReference>
<dbReference type="InterPro" id="IPR036188">
    <property type="entry name" value="FAD/NAD-bd_sf"/>
</dbReference>
<sequence length="511" mass="54029">MLFPARIGIIGGGASAVCLLDTLSQRDEIPESVTVFDPSPHLWRGRAYQPDAATLRVNAPPEDMTVRAGDPEHFTRWLEARAVFLGTRADHVDARSGITFPPRALYGDYLEQCARAALNRLAARGCAIRLVRAAVADLAREDGALVAYTADRTPYALDHAVLCVGTGEPADPHGLTGTPGFVADPYPVAQRLAGIGERDRVVVVGSGLTAVDVVLHLTAAGHSGEILMASRRGVLPSVRQRPVERAPRYFTAAHFRAVAARGERLSVADVVALMGAELADAGSSLDSVAAEIATTGTEDPVARLRRQFGLVDGTDPGLRLLQHAVPDTGPDVWPLLPEHERTRLLRDHYRTVMSLCCPMPPASAATLLARADRGLLRIVRGVERITARPSGGFRLVGDAGVQDADVVVNAVSPASHRVPRGASALVDALAHRGLAVRHPRGGVHVSRSTSGLLAAGETDRRIHVLGDLASGSLFFTFGVPSLVDRAVDIADAVHAEAARTPVGSADPVRAL</sequence>